<feature type="domain" description="Aminoacyl-transfer RNA synthetases class-II family profile" evidence="15">
    <location>
        <begin position="237"/>
        <end position="500"/>
    </location>
</feature>
<dbReference type="PANTHER" id="PTHR11451">
    <property type="entry name" value="THREONINE-TRNA LIGASE"/>
    <property type="match status" value="1"/>
</dbReference>
<feature type="region of interest" description="Catalytic" evidence="13">
    <location>
        <begin position="209"/>
        <end position="500"/>
    </location>
</feature>
<feature type="coiled-coil region" evidence="14">
    <location>
        <begin position="80"/>
        <end position="117"/>
    </location>
</feature>
<dbReference type="SUPFAM" id="SSF52954">
    <property type="entry name" value="Class II aaRS ABD-related"/>
    <property type="match status" value="1"/>
</dbReference>
<comment type="caution">
    <text evidence="16">The sequence shown here is derived from an EMBL/GenBank/DDBJ whole genome shotgun (WGS) entry which is preliminary data.</text>
</comment>
<evidence type="ECO:0000259" key="15">
    <source>
        <dbReference type="PROSITE" id="PS50862"/>
    </source>
</evidence>
<evidence type="ECO:0000313" key="16">
    <source>
        <dbReference type="EMBL" id="MPB98950.1"/>
    </source>
</evidence>
<comment type="similarity">
    <text evidence="1 13">Belongs to the class-II aminoacyl-tRNA synthetase family.</text>
</comment>
<evidence type="ECO:0000256" key="13">
    <source>
        <dbReference type="HAMAP-Rule" id="MF_00184"/>
    </source>
</evidence>
<feature type="binding site" evidence="13">
    <location>
        <position position="477"/>
    </location>
    <ligand>
        <name>Zn(2+)</name>
        <dbReference type="ChEBI" id="CHEBI:29105"/>
        <note>catalytic</note>
    </ligand>
</feature>
<feature type="binding site" evidence="13">
    <location>
        <position position="301"/>
    </location>
    <ligand>
        <name>Zn(2+)</name>
        <dbReference type="ChEBI" id="CHEBI:29105"/>
        <note>catalytic</note>
    </ligand>
</feature>
<dbReference type="Gene3D" id="3.30.930.10">
    <property type="entry name" value="Bira Bifunctional Protein, Domain 2"/>
    <property type="match status" value="1"/>
</dbReference>
<evidence type="ECO:0000256" key="12">
    <source>
        <dbReference type="ARBA" id="ARBA00049515"/>
    </source>
</evidence>
<comment type="catalytic activity">
    <reaction evidence="12 13">
        <text>tRNA(Thr) + L-threonine + ATP = L-threonyl-tRNA(Thr) + AMP + diphosphate + H(+)</text>
        <dbReference type="Rhea" id="RHEA:24624"/>
        <dbReference type="Rhea" id="RHEA-COMP:9670"/>
        <dbReference type="Rhea" id="RHEA-COMP:9704"/>
        <dbReference type="ChEBI" id="CHEBI:15378"/>
        <dbReference type="ChEBI" id="CHEBI:30616"/>
        <dbReference type="ChEBI" id="CHEBI:33019"/>
        <dbReference type="ChEBI" id="CHEBI:57926"/>
        <dbReference type="ChEBI" id="CHEBI:78442"/>
        <dbReference type="ChEBI" id="CHEBI:78534"/>
        <dbReference type="ChEBI" id="CHEBI:456215"/>
        <dbReference type="EC" id="6.1.1.3"/>
    </reaction>
</comment>
<evidence type="ECO:0000256" key="7">
    <source>
        <dbReference type="ARBA" id="ARBA00022833"/>
    </source>
</evidence>
<evidence type="ECO:0000256" key="2">
    <source>
        <dbReference type="ARBA" id="ARBA00022490"/>
    </source>
</evidence>
<keyword evidence="7 13" id="KW-0862">Zinc</keyword>
<dbReference type="Pfam" id="PF00587">
    <property type="entry name" value="tRNA-synt_2b"/>
    <property type="match status" value="1"/>
</dbReference>
<dbReference type="InterPro" id="IPR047246">
    <property type="entry name" value="ThrRS_anticodon"/>
</dbReference>
<dbReference type="EC" id="6.1.1.3" evidence="13"/>
<keyword evidence="11 13" id="KW-0030">Aminoacyl-tRNA synthetase</keyword>
<dbReference type="HAMAP" id="MF_00184">
    <property type="entry name" value="Thr_tRNA_synth"/>
    <property type="match status" value="1"/>
</dbReference>
<dbReference type="InterPro" id="IPR002314">
    <property type="entry name" value="aa-tRNA-synt_IIb"/>
</dbReference>
<evidence type="ECO:0000256" key="6">
    <source>
        <dbReference type="ARBA" id="ARBA00022741"/>
    </source>
</evidence>
<evidence type="ECO:0000256" key="11">
    <source>
        <dbReference type="ARBA" id="ARBA00023146"/>
    </source>
</evidence>
<dbReference type="SUPFAM" id="SSF55681">
    <property type="entry name" value="Class II aaRS and biotin synthetases"/>
    <property type="match status" value="1"/>
</dbReference>
<name>A0ABW9N3T8_9BACT</name>
<dbReference type="InterPro" id="IPR006195">
    <property type="entry name" value="aa-tRNA-synth_II"/>
</dbReference>
<evidence type="ECO:0000256" key="5">
    <source>
        <dbReference type="ARBA" id="ARBA00022723"/>
    </source>
</evidence>
<comment type="subunit">
    <text evidence="13">Homodimer.</text>
</comment>
<dbReference type="GO" id="GO:0004829">
    <property type="term" value="F:threonine-tRNA ligase activity"/>
    <property type="evidence" value="ECO:0007669"/>
    <property type="project" value="UniProtKB-EC"/>
</dbReference>
<evidence type="ECO:0000256" key="9">
    <source>
        <dbReference type="ARBA" id="ARBA00022884"/>
    </source>
</evidence>
<keyword evidence="17" id="KW-1185">Reference proteome</keyword>
<dbReference type="InterPro" id="IPR012947">
    <property type="entry name" value="tRNA_SAD"/>
</dbReference>
<keyword evidence="2 13" id="KW-0963">Cytoplasm</keyword>
<protein>
    <recommendedName>
        <fullName evidence="13">Threonine--tRNA ligase</fullName>
        <ecNumber evidence="13">6.1.1.3</ecNumber>
    </recommendedName>
    <alternativeName>
        <fullName evidence="13">Threonyl-tRNA synthetase</fullName>
        <shortName evidence="13">ThrRS</shortName>
    </alternativeName>
</protein>
<reference evidence="16" key="1">
    <citation type="submission" date="2019-08" db="EMBL/GenBank/DDBJ databases">
        <title>Rapid identification of Enteric Bacteria from Whole Genome Sequences (WGS) using Average Nucleotide Identity (ANI).</title>
        <authorList>
            <person name="Lane C."/>
        </authorList>
    </citation>
    <scope>NUCLEOTIDE SEQUENCE [LARGE SCALE GENOMIC DNA]</scope>
    <source>
        <strain evidence="16">2010D-8461</strain>
    </source>
</reference>
<dbReference type="InterPro" id="IPR033728">
    <property type="entry name" value="ThrRS_core"/>
</dbReference>
<dbReference type="Proteomes" id="UP000364097">
    <property type="component" value="Unassembled WGS sequence"/>
</dbReference>
<dbReference type="InterPro" id="IPR004154">
    <property type="entry name" value="Anticodon-bd"/>
</dbReference>
<dbReference type="CDD" id="cd00771">
    <property type="entry name" value="ThrRS_core"/>
    <property type="match status" value="1"/>
</dbReference>
<dbReference type="InterPro" id="IPR036621">
    <property type="entry name" value="Anticodon-bd_dom_sf"/>
</dbReference>
<dbReference type="NCBIfam" id="TIGR00418">
    <property type="entry name" value="thrS"/>
    <property type="match status" value="1"/>
</dbReference>
<evidence type="ECO:0000313" key="17">
    <source>
        <dbReference type="Proteomes" id="UP000364097"/>
    </source>
</evidence>
<evidence type="ECO:0000256" key="3">
    <source>
        <dbReference type="ARBA" id="ARBA00022555"/>
    </source>
</evidence>
<dbReference type="InterPro" id="IPR002320">
    <property type="entry name" value="Thr-tRNA-ligase_IIa"/>
</dbReference>
<keyword evidence="6 13" id="KW-0547">Nucleotide-binding</keyword>
<dbReference type="Pfam" id="PF03129">
    <property type="entry name" value="HGTP_anticodon"/>
    <property type="match status" value="1"/>
</dbReference>
<dbReference type="PANTHER" id="PTHR11451:SF44">
    <property type="entry name" value="THREONINE--TRNA LIGASE, CHLOROPLASTIC_MITOCHONDRIAL 2"/>
    <property type="match status" value="1"/>
</dbReference>
<dbReference type="PROSITE" id="PS50862">
    <property type="entry name" value="AA_TRNA_LIGASE_II"/>
    <property type="match status" value="1"/>
</dbReference>
<evidence type="ECO:0000256" key="10">
    <source>
        <dbReference type="ARBA" id="ARBA00022917"/>
    </source>
</evidence>
<sequence length="603" mass="69641">MTKDIIAYANNETLVDTQSFNNDTNLSPVYFDNSKESLEVIRHSCAHLMAQAIKSLYPEVKFFVGPVIEDGFYYDFRVESKISEEDLSKIEKKMKELAEVKLDITKYELSKQEVKEKFANDDLKQEVLLRIPDGKISIYKQGEFEDLCRGPHVPNTRYLRFFKLTRVAGAYLGGDEKREMLTRIYGTAFADKESLNEYLKIIEEAKKRDHRKLGNEMKLFTFDDEIGGGLPIWLSNGAKLRSKLEHLLYKAHRLRGYEPVRGPELLKADAWKISGHYANYKENMYFTQIDEQEYGIKPMNCVGHIKIYQSDVRSYRDLPLKFFEYGVVHRHEKSGVLHGLFRVREFTQDDAHIFCMPNQIKEQVLEILSFVDTLMKAFEFDYEMEISTRPAKAIGDGEIWDIATKALKEALDEQGLKYGIDEGGGAFYGPKIDIKITDALKRKWQCGTIQVDFNLPSRFKLEYTDADNEKKQPVMLHRAILGSFERFIGILIEHCGGELPFFIAPTQVAIVPISQNHHEYAKEIARKLLELGIDSEVYNKNESLNKKIRTAEKAHVPMILVLGDEEVANQSVALRDRRAKEQKTMTLDEFITLTKEKLSEVRF</sequence>
<dbReference type="Gene3D" id="3.30.54.20">
    <property type="match status" value="1"/>
</dbReference>
<accession>A0ABW9N3T8</accession>
<dbReference type="SMART" id="SM00863">
    <property type="entry name" value="tRNA_SAD"/>
    <property type="match status" value="1"/>
</dbReference>
<dbReference type="Pfam" id="PF07973">
    <property type="entry name" value="tRNA_SAD"/>
    <property type="match status" value="1"/>
</dbReference>
<evidence type="ECO:0000256" key="8">
    <source>
        <dbReference type="ARBA" id="ARBA00022840"/>
    </source>
</evidence>
<dbReference type="InterPro" id="IPR045864">
    <property type="entry name" value="aa-tRNA-synth_II/BPL/LPL"/>
</dbReference>
<proteinExistence type="inferred from homology"/>
<feature type="binding site" evidence="13">
    <location>
        <position position="352"/>
    </location>
    <ligand>
        <name>Zn(2+)</name>
        <dbReference type="ChEBI" id="CHEBI:29105"/>
        <note>catalytic</note>
    </ligand>
</feature>
<dbReference type="RefSeq" id="WP_043020320.1">
    <property type="nucleotide sequence ID" value="NZ_AACKMW020000020.1"/>
</dbReference>
<keyword evidence="9 13" id="KW-0694">RNA-binding</keyword>
<comment type="cofactor">
    <cofactor evidence="13">
        <name>Zn(2+)</name>
        <dbReference type="ChEBI" id="CHEBI:29105"/>
    </cofactor>
    <text evidence="13">Binds 1 zinc ion per subunit.</text>
</comment>
<keyword evidence="4 13" id="KW-0436">Ligase</keyword>
<dbReference type="SUPFAM" id="SSF55186">
    <property type="entry name" value="ThrRS/AlaRS common domain"/>
    <property type="match status" value="1"/>
</dbReference>
<evidence type="ECO:0000256" key="4">
    <source>
        <dbReference type="ARBA" id="ARBA00022598"/>
    </source>
</evidence>
<evidence type="ECO:0000256" key="14">
    <source>
        <dbReference type="SAM" id="Coils"/>
    </source>
</evidence>
<keyword evidence="3 13" id="KW-0820">tRNA-binding</keyword>
<dbReference type="PRINTS" id="PR01047">
    <property type="entry name" value="TRNASYNTHTHR"/>
</dbReference>
<keyword evidence="5 13" id="KW-0479">Metal-binding</keyword>
<organism evidence="16 17">
    <name type="scientific">Campylobacter subantarcticus</name>
    <dbReference type="NCBI Taxonomy" id="497724"/>
    <lineage>
        <taxon>Bacteria</taxon>
        <taxon>Pseudomonadati</taxon>
        <taxon>Campylobacterota</taxon>
        <taxon>Epsilonproteobacteria</taxon>
        <taxon>Campylobacterales</taxon>
        <taxon>Campylobacteraceae</taxon>
        <taxon>Campylobacter</taxon>
    </lineage>
</organism>
<gene>
    <name evidence="13" type="primary">thrS</name>
    <name evidence="16" type="ORF">A0Z09_002625</name>
</gene>
<dbReference type="EMBL" id="AACKMW020000020">
    <property type="protein sequence ID" value="MPB98950.1"/>
    <property type="molecule type" value="Genomic_DNA"/>
</dbReference>
<evidence type="ECO:0000256" key="1">
    <source>
        <dbReference type="ARBA" id="ARBA00008226"/>
    </source>
</evidence>
<keyword evidence="14" id="KW-0175">Coiled coil</keyword>
<dbReference type="InterPro" id="IPR018163">
    <property type="entry name" value="Thr/Ala-tRNA-synth_IIc_edit"/>
</dbReference>
<dbReference type="Gene3D" id="3.30.980.10">
    <property type="entry name" value="Threonyl-trna Synthetase, Chain A, domain 2"/>
    <property type="match status" value="1"/>
</dbReference>
<keyword evidence="8 13" id="KW-0067">ATP-binding</keyword>
<dbReference type="Gene3D" id="3.40.50.800">
    <property type="entry name" value="Anticodon-binding domain"/>
    <property type="match status" value="1"/>
</dbReference>
<dbReference type="CDD" id="cd00860">
    <property type="entry name" value="ThrRS_anticodon"/>
    <property type="match status" value="1"/>
</dbReference>
<comment type="subcellular location">
    <subcellularLocation>
        <location evidence="13">Cytoplasm</location>
    </subcellularLocation>
</comment>
<keyword evidence="10 13" id="KW-0648">Protein biosynthesis</keyword>